<keyword evidence="5 11" id="KW-1003">Cell membrane</keyword>
<gene>
    <name evidence="15" type="primary">fliG</name>
    <name evidence="15" type="ORF">J3998_12410</name>
</gene>
<name>A0ABS3Q7P1_9GAMM</name>
<evidence type="ECO:0000313" key="16">
    <source>
        <dbReference type="Proteomes" id="UP000664835"/>
    </source>
</evidence>
<proteinExistence type="inferred from homology"/>
<evidence type="ECO:0000256" key="9">
    <source>
        <dbReference type="ARBA" id="ARBA00023143"/>
    </source>
</evidence>
<evidence type="ECO:0000256" key="10">
    <source>
        <dbReference type="ARBA" id="ARBA00025598"/>
    </source>
</evidence>
<evidence type="ECO:0000256" key="8">
    <source>
        <dbReference type="ARBA" id="ARBA00023136"/>
    </source>
</evidence>
<dbReference type="InterPro" id="IPR032779">
    <property type="entry name" value="FliG_M"/>
</dbReference>
<evidence type="ECO:0000259" key="14">
    <source>
        <dbReference type="Pfam" id="PF14842"/>
    </source>
</evidence>
<evidence type="ECO:0000313" key="15">
    <source>
        <dbReference type="EMBL" id="MBO1928376.1"/>
    </source>
</evidence>
<organism evidence="15 16">
    <name type="scientific">Thiomicrorhabdus marina</name>
    <dbReference type="NCBI Taxonomy" id="2818442"/>
    <lineage>
        <taxon>Bacteria</taxon>
        <taxon>Pseudomonadati</taxon>
        <taxon>Pseudomonadota</taxon>
        <taxon>Gammaproteobacteria</taxon>
        <taxon>Thiotrichales</taxon>
        <taxon>Piscirickettsiaceae</taxon>
        <taxon>Thiomicrorhabdus</taxon>
    </lineage>
</organism>
<accession>A0ABS3Q7P1</accession>
<keyword evidence="6 11" id="KW-0145">Chemotaxis</keyword>
<dbReference type="Gene3D" id="1.10.220.30">
    <property type="match status" value="3"/>
</dbReference>
<evidence type="ECO:0000256" key="6">
    <source>
        <dbReference type="ARBA" id="ARBA00022500"/>
    </source>
</evidence>
<dbReference type="PANTHER" id="PTHR30534">
    <property type="entry name" value="FLAGELLAR MOTOR SWITCH PROTEIN FLIG"/>
    <property type="match status" value="1"/>
</dbReference>
<dbReference type="InterPro" id="IPR028263">
    <property type="entry name" value="FliG_N"/>
</dbReference>
<feature type="domain" description="Flagellar motor switch protein FliG middle" evidence="13">
    <location>
        <begin position="125"/>
        <end position="191"/>
    </location>
</feature>
<keyword evidence="16" id="KW-1185">Reference proteome</keyword>
<comment type="function">
    <text evidence="10 11">FliG is one of three proteins (FliG, FliN, FliM) that forms the rotor-mounted switch complex (C ring), located at the base of the basal body. This complex interacts with the CheY and CheZ chemotaxis proteins, in addition to contacting components of the motor that determine the direction of flagellar rotation.</text>
</comment>
<evidence type="ECO:0000256" key="3">
    <source>
        <dbReference type="ARBA" id="ARBA00010299"/>
    </source>
</evidence>
<evidence type="ECO:0000259" key="12">
    <source>
        <dbReference type="Pfam" id="PF01706"/>
    </source>
</evidence>
<evidence type="ECO:0000256" key="11">
    <source>
        <dbReference type="PIRNR" id="PIRNR003161"/>
    </source>
</evidence>
<evidence type="ECO:0000256" key="4">
    <source>
        <dbReference type="ARBA" id="ARBA00021870"/>
    </source>
</evidence>
<dbReference type="InterPro" id="IPR023087">
    <property type="entry name" value="Flg_Motor_Flig_C"/>
</dbReference>
<dbReference type="InterPro" id="IPR000090">
    <property type="entry name" value="Flg_Motor_Flig"/>
</dbReference>
<dbReference type="InterPro" id="IPR011002">
    <property type="entry name" value="FliG_a-hlx"/>
</dbReference>
<keyword evidence="8 11" id="KW-0472">Membrane</keyword>
<comment type="caution">
    <text evidence="15">The sequence shown here is derived from an EMBL/GenBank/DDBJ whole genome shotgun (WGS) entry which is preliminary data.</text>
</comment>
<dbReference type="Pfam" id="PF14842">
    <property type="entry name" value="FliG_N"/>
    <property type="match status" value="1"/>
</dbReference>
<dbReference type="Proteomes" id="UP000664835">
    <property type="component" value="Unassembled WGS sequence"/>
</dbReference>
<evidence type="ECO:0000256" key="1">
    <source>
        <dbReference type="ARBA" id="ARBA00004117"/>
    </source>
</evidence>
<evidence type="ECO:0000259" key="13">
    <source>
        <dbReference type="Pfam" id="PF14841"/>
    </source>
</evidence>
<protein>
    <recommendedName>
        <fullName evidence="4 11">Flagellar motor switch protein FliG</fullName>
    </recommendedName>
</protein>
<feature type="domain" description="Flagellar motor switch protein FliG C-terminal" evidence="12">
    <location>
        <begin position="228"/>
        <end position="333"/>
    </location>
</feature>
<keyword evidence="9 11" id="KW-0975">Bacterial flagellum</keyword>
<dbReference type="PIRSF" id="PIRSF003161">
    <property type="entry name" value="FliG"/>
    <property type="match status" value="1"/>
</dbReference>
<dbReference type="Pfam" id="PF01706">
    <property type="entry name" value="FliG_C"/>
    <property type="match status" value="1"/>
</dbReference>
<keyword evidence="7 11" id="KW-0283">Flagellar rotation</keyword>
<evidence type="ECO:0000256" key="2">
    <source>
        <dbReference type="ARBA" id="ARBA00004515"/>
    </source>
</evidence>
<sequence length="342" mass="36947">MANDIPELEETLPSREISGIDKASIFMLALGKESAAKILQNLNPREVQQLGSAMTNIEGVSHSDIHFVMRSFLKEIGEDALGVDPSEFAQSLMADALGDGAGGMLDATMLGDQVKGLEALKWMHPSTISNMLRNEHPQVVAIVLSYFDSDQAAEVLRGIPERFQAEVVYRIATLSTIQPRALFDLNNVLESASGDGEGGKLATIGGEKRAAEILNLVGGGIDSRILDDIATEHEDVSSAIQDKMFVFDDISGIDDRGIQTLVGEVPSDVLIVALKGADVNLREKFLSNVSKRQAEIMRDDLETGGPVKLSAVEDAQRTIIQTVRRLADEEKLMMPGGGEEFV</sequence>
<keyword evidence="15" id="KW-0282">Flagellum</keyword>
<reference evidence="15 16" key="1">
    <citation type="submission" date="2021-03" db="EMBL/GenBank/DDBJ databases">
        <title>Thiomicrorhabdus sp.nov.,novel sulfur-oxidizing bacteria isolated from coastal sediment.</title>
        <authorList>
            <person name="Liu X."/>
        </authorList>
    </citation>
    <scope>NUCLEOTIDE SEQUENCE [LARGE SCALE GENOMIC DNA]</scope>
    <source>
        <strain evidence="15 16">6S2-11</strain>
    </source>
</reference>
<dbReference type="RefSeq" id="WP_208150990.1">
    <property type="nucleotide sequence ID" value="NZ_JAGETV010000039.1"/>
</dbReference>
<comment type="similarity">
    <text evidence="3 11">Belongs to the FliG family.</text>
</comment>
<dbReference type="EMBL" id="JAGETV010000039">
    <property type="protein sequence ID" value="MBO1928376.1"/>
    <property type="molecule type" value="Genomic_DNA"/>
</dbReference>
<dbReference type="PRINTS" id="PR00954">
    <property type="entry name" value="FLGMOTORFLIG"/>
</dbReference>
<evidence type="ECO:0000256" key="5">
    <source>
        <dbReference type="ARBA" id="ARBA00022475"/>
    </source>
</evidence>
<keyword evidence="15" id="KW-0969">Cilium</keyword>
<keyword evidence="11" id="KW-0997">Cell inner membrane</keyword>
<dbReference type="Pfam" id="PF14841">
    <property type="entry name" value="FliG_M"/>
    <property type="match status" value="1"/>
</dbReference>
<dbReference type="SUPFAM" id="SSF48029">
    <property type="entry name" value="FliG"/>
    <property type="match status" value="2"/>
</dbReference>
<keyword evidence="15" id="KW-0966">Cell projection</keyword>
<dbReference type="NCBIfam" id="TIGR00207">
    <property type="entry name" value="fliG"/>
    <property type="match status" value="1"/>
</dbReference>
<comment type="subcellular location">
    <subcellularLocation>
        <location evidence="1 11">Bacterial flagellum basal body</location>
    </subcellularLocation>
    <subcellularLocation>
        <location evidence="2 11">Cell inner membrane</location>
        <topology evidence="2 11">Peripheral membrane protein</topology>
        <orientation evidence="2 11">Cytoplasmic side</orientation>
    </subcellularLocation>
</comment>
<evidence type="ECO:0000256" key="7">
    <source>
        <dbReference type="ARBA" id="ARBA00022779"/>
    </source>
</evidence>
<feature type="domain" description="Flagellar motor switch protein FliG N-terminal" evidence="14">
    <location>
        <begin position="17"/>
        <end position="113"/>
    </location>
</feature>
<dbReference type="PANTHER" id="PTHR30534:SF0">
    <property type="entry name" value="FLAGELLAR MOTOR SWITCH PROTEIN FLIG"/>
    <property type="match status" value="1"/>
</dbReference>